<dbReference type="InterPro" id="IPR002734">
    <property type="entry name" value="RibDG_C"/>
</dbReference>
<organism evidence="2 3">
    <name type="scientific">Adhaeribacter swui</name>
    <dbReference type="NCBI Taxonomy" id="2086471"/>
    <lineage>
        <taxon>Bacteria</taxon>
        <taxon>Pseudomonadati</taxon>
        <taxon>Bacteroidota</taxon>
        <taxon>Cytophagia</taxon>
        <taxon>Cytophagales</taxon>
        <taxon>Hymenobacteraceae</taxon>
        <taxon>Adhaeribacter</taxon>
    </lineage>
</organism>
<dbReference type="Proteomes" id="UP000515237">
    <property type="component" value="Chromosome"/>
</dbReference>
<dbReference type="AlphaFoldDB" id="A0A7G7G872"/>
<protein>
    <submittedName>
        <fullName evidence="2">Dihydrofolate reductase family protein</fullName>
    </submittedName>
</protein>
<accession>A0A7G7G872</accession>
<reference evidence="2 3" key="1">
    <citation type="journal article" date="2018" name="Int. J. Syst. Evol. Microbiol.">
        <title>Adhaeribacter swui sp. nov., isolated from wet mud.</title>
        <authorList>
            <person name="Kim D.U."/>
            <person name="Kim K.W."/>
            <person name="Kang M.S."/>
            <person name="Kim J.Y."/>
            <person name="Jang J.H."/>
            <person name="Kim M.K."/>
        </authorList>
    </citation>
    <scope>NUCLEOTIDE SEQUENCE [LARGE SCALE GENOMIC DNA]</scope>
    <source>
        <strain evidence="2 3">KCTC 52873</strain>
    </source>
</reference>
<dbReference type="RefSeq" id="WP_185274208.1">
    <property type="nucleotide sequence ID" value="NZ_CP055156.1"/>
</dbReference>
<dbReference type="EMBL" id="CP055156">
    <property type="protein sequence ID" value="QNF33356.1"/>
    <property type="molecule type" value="Genomic_DNA"/>
</dbReference>
<proteinExistence type="predicted"/>
<dbReference type="GO" id="GO:0009231">
    <property type="term" value="P:riboflavin biosynthetic process"/>
    <property type="evidence" value="ECO:0007669"/>
    <property type="project" value="InterPro"/>
</dbReference>
<feature type="domain" description="Bacterial bifunctional deaminase-reductase C-terminal" evidence="1">
    <location>
        <begin position="2"/>
        <end position="171"/>
    </location>
</feature>
<sequence length="183" mass="20755">MRKVIATINMTLDGFCDHTAVDPDEEIHDHYTELLDSAGAILYGRVTYQLMQYWQTLIQNPSGEKVMDDFARSIDRVPKIVFSRTLQNTGWESARLANKDLKTEVLDLKQQMGEPIFVGSPGLIVALTQLGLINEYQICVHPVIAREGLPLFKNLSSKVNLKLLKIKTFRSSAIILYYEPVNE</sequence>
<dbReference type="InterPro" id="IPR024072">
    <property type="entry name" value="DHFR-like_dom_sf"/>
</dbReference>
<dbReference type="SUPFAM" id="SSF53597">
    <property type="entry name" value="Dihydrofolate reductase-like"/>
    <property type="match status" value="1"/>
</dbReference>
<evidence type="ECO:0000259" key="1">
    <source>
        <dbReference type="Pfam" id="PF01872"/>
    </source>
</evidence>
<keyword evidence="3" id="KW-1185">Reference proteome</keyword>
<name>A0A7G7G872_9BACT</name>
<dbReference type="Pfam" id="PF01872">
    <property type="entry name" value="RibD_C"/>
    <property type="match status" value="1"/>
</dbReference>
<gene>
    <name evidence="2" type="ORF">HUW51_11725</name>
</gene>
<evidence type="ECO:0000313" key="2">
    <source>
        <dbReference type="EMBL" id="QNF33356.1"/>
    </source>
</evidence>
<dbReference type="KEGG" id="aswu:HUW51_11725"/>
<evidence type="ECO:0000313" key="3">
    <source>
        <dbReference type="Proteomes" id="UP000515237"/>
    </source>
</evidence>
<dbReference type="GO" id="GO:0008703">
    <property type="term" value="F:5-amino-6-(5-phosphoribosylamino)uracil reductase activity"/>
    <property type="evidence" value="ECO:0007669"/>
    <property type="project" value="InterPro"/>
</dbReference>
<dbReference type="Gene3D" id="3.40.430.10">
    <property type="entry name" value="Dihydrofolate Reductase, subunit A"/>
    <property type="match status" value="1"/>
</dbReference>